<evidence type="ECO:0008006" key="2">
    <source>
        <dbReference type="Google" id="ProtNLM"/>
    </source>
</evidence>
<name>A0A0F8XHP5_9ZZZZ</name>
<evidence type="ECO:0000313" key="1">
    <source>
        <dbReference type="EMBL" id="KKK68652.1"/>
    </source>
</evidence>
<proteinExistence type="predicted"/>
<gene>
    <name evidence="1" type="ORF">LCGC14_2941890</name>
</gene>
<dbReference type="AlphaFoldDB" id="A0A0F8XHP5"/>
<accession>A0A0F8XHP5</accession>
<dbReference type="EMBL" id="LAZR01059029">
    <property type="protein sequence ID" value="KKK68652.1"/>
    <property type="molecule type" value="Genomic_DNA"/>
</dbReference>
<comment type="caution">
    <text evidence="1">The sequence shown here is derived from an EMBL/GenBank/DDBJ whole genome shotgun (WGS) entry which is preliminary data.</text>
</comment>
<organism evidence="1">
    <name type="scientific">marine sediment metagenome</name>
    <dbReference type="NCBI Taxonomy" id="412755"/>
    <lineage>
        <taxon>unclassified sequences</taxon>
        <taxon>metagenomes</taxon>
        <taxon>ecological metagenomes</taxon>
    </lineage>
</organism>
<feature type="non-terminal residue" evidence="1">
    <location>
        <position position="48"/>
    </location>
</feature>
<sequence length="48" mass="5507">MSVLSYQSIKRAEILRPFCERTSHEDSNLTYGCSAASYDVRLSEDTYL</sequence>
<reference evidence="1" key="1">
    <citation type="journal article" date="2015" name="Nature">
        <title>Complex archaea that bridge the gap between prokaryotes and eukaryotes.</title>
        <authorList>
            <person name="Spang A."/>
            <person name="Saw J.H."/>
            <person name="Jorgensen S.L."/>
            <person name="Zaremba-Niedzwiedzka K."/>
            <person name="Martijn J."/>
            <person name="Lind A.E."/>
            <person name="van Eijk R."/>
            <person name="Schleper C."/>
            <person name="Guy L."/>
            <person name="Ettema T.J."/>
        </authorList>
    </citation>
    <scope>NUCLEOTIDE SEQUENCE</scope>
</reference>
<protein>
    <recommendedName>
        <fullName evidence="2">dUTPase-like domain-containing protein</fullName>
    </recommendedName>
</protein>